<gene>
    <name evidence="7" type="ORF">SAE02_61150</name>
</gene>
<dbReference type="InterPro" id="IPR001343">
    <property type="entry name" value="Hemolysn_Ca-bd"/>
</dbReference>
<evidence type="ECO:0000259" key="6">
    <source>
        <dbReference type="Pfam" id="PF08548"/>
    </source>
</evidence>
<evidence type="ECO:0000256" key="4">
    <source>
        <dbReference type="ARBA" id="ARBA00022737"/>
    </source>
</evidence>
<proteinExistence type="predicted"/>
<dbReference type="InterPro" id="IPR019960">
    <property type="entry name" value="T1SS_VCA0849"/>
</dbReference>
<dbReference type="Proteomes" id="UP000321523">
    <property type="component" value="Unassembled WGS sequence"/>
</dbReference>
<dbReference type="PROSITE" id="PS00330">
    <property type="entry name" value="HEMOLYSIN_CALCIUM"/>
    <property type="match status" value="1"/>
</dbReference>
<feature type="domain" description="Peptidase M10 serralysin C-terminal" evidence="6">
    <location>
        <begin position="359"/>
        <end position="419"/>
    </location>
</feature>
<dbReference type="InterPro" id="IPR011049">
    <property type="entry name" value="Serralysin-like_metalloprot_C"/>
</dbReference>
<evidence type="ECO:0000256" key="3">
    <source>
        <dbReference type="ARBA" id="ARBA00022525"/>
    </source>
</evidence>
<name>A0A512DZQ7_9PROT</name>
<evidence type="ECO:0000256" key="2">
    <source>
        <dbReference type="ARBA" id="ARBA00004613"/>
    </source>
</evidence>
<dbReference type="NCBIfam" id="TIGR03661">
    <property type="entry name" value="T1SS_VCA0849"/>
    <property type="match status" value="1"/>
</dbReference>
<dbReference type="AlphaFoldDB" id="A0A512DZQ7"/>
<comment type="cofactor">
    <cofactor evidence="1">
        <name>Ca(2+)</name>
        <dbReference type="ChEBI" id="CHEBI:29108"/>
    </cofactor>
</comment>
<dbReference type="PRINTS" id="PR00313">
    <property type="entry name" value="CABNDNGRPT"/>
</dbReference>
<dbReference type="GO" id="GO:0005509">
    <property type="term" value="F:calcium ion binding"/>
    <property type="evidence" value="ECO:0007669"/>
    <property type="project" value="InterPro"/>
</dbReference>
<comment type="caution">
    <text evidence="7">The sequence shown here is derived from an EMBL/GenBank/DDBJ whole genome shotgun (WGS) entry which is preliminary data.</text>
</comment>
<organism evidence="7 8">
    <name type="scientific">Skermanella aerolata</name>
    <dbReference type="NCBI Taxonomy" id="393310"/>
    <lineage>
        <taxon>Bacteria</taxon>
        <taxon>Pseudomonadati</taxon>
        <taxon>Pseudomonadota</taxon>
        <taxon>Alphaproteobacteria</taxon>
        <taxon>Rhodospirillales</taxon>
        <taxon>Azospirillaceae</taxon>
        <taxon>Skermanella</taxon>
    </lineage>
</organism>
<dbReference type="GO" id="GO:0005615">
    <property type="term" value="C:extracellular space"/>
    <property type="evidence" value="ECO:0007669"/>
    <property type="project" value="InterPro"/>
</dbReference>
<keyword evidence="3" id="KW-0964">Secreted</keyword>
<feature type="region of interest" description="Disordered" evidence="5">
    <location>
        <begin position="1"/>
        <end position="35"/>
    </location>
</feature>
<evidence type="ECO:0000313" key="8">
    <source>
        <dbReference type="Proteomes" id="UP000321523"/>
    </source>
</evidence>
<feature type="compositionally biased region" description="Polar residues" evidence="5">
    <location>
        <begin position="16"/>
        <end position="25"/>
    </location>
</feature>
<reference evidence="7 8" key="1">
    <citation type="submission" date="2019-07" db="EMBL/GenBank/DDBJ databases">
        <title>Whole genome shotgun sequence of Skermanella aerolata NBRC 106429.</title>
        <authorList>
            <person name="Hosoyama A."/>
            <person name="Uohara A."/>
            <person name="Ohji S."/>
            <person name="Ichikawa N."/>
        </authorList>
    </citation>
    <scope>NUCLEOTIDE SEQUENCE [LARGE SCALE GENOMIC DNA]</scope>
    <source>
        <strain evidence="7 8">NBRC 106429</strain>
    </source>
</reference>
<dbReference type="InterPro" id="IPR018511">
    <property type="entry name" value="Hemolysin-typ_Ca-bd_CS"/>
</dbReference>
<keyword evidence="4" id="KW-0677">Repeat</keyword>
<keyword evidence="8" id="KW-1185">Reference proteome</keyword>
<evidence type="ECO:0000256" key="1">
    <source>
        <dbReference type="ARBA" id="ARBA00001913"/>
    </source>
</evidence>
<accession>A0A512DZQ7</accession>
<evidence type="ECO:0000256" key="5">
    <source>
        <dbReference type="SAM" id="MobiDB-lite"/>
    </source>
</evidence>
<protein>
    <recommendedName>
        <fullName evidence="6">Peptidase M10 serralysin C-terminal domain-containing protein</fullName>
    </recommendedName>
</protein>
<comment type="subcellular location">
    <subcellularLocation>
        <location evidence="2">Secreted</location>
    </subcellularLocation>
</comment>
<evidence type="ECO:0000313" key="7">
    <source>
        <dbReference type="EMBL" id="GEO41967.1"/>
    </source>
</evidence>
<dbReference type="Pfam" id="PF00353">
    <property type="entry name" value="HemolysinCabind"/>
    <property type="match status" value="2"/>
</dbReference>
<dbReference type="Pfam" id="PF08548">
    <property type="entry name" value="Peptidase_M10_C"/>
    <property type="match status" value="1"/>
</dbReference>
<sequence length="469" mass="50004">MSDYSRKTWPMMDSSMPINRTTEATGTDGRDQFDGNDSISTVALGKGDDVYRVTLDQQAVEAPGEGTDMFWLNAPTGEARSATPYQLPENVELTYVNVWGAVNLIGSSGDNAIILSRDDDIIDGGKGDDLLWGNNGHDLFIVSAGNGNDSLVDFNVEPWRQGGNYGPDKMQLNGYDFADFSAVVSAMREEPTLDMVGRPTTDVILDLGNGEHLTFFDRTIASFRAEEFDLSGCTGASGPRPFDLPSSIRWEYARHGGEGADTMISTDNSFYLHQKFDGKGGIDVMDGGPGDDIYVVDSLRGDTVIERAGYGIDTVISWASRYALAANVENLEQRGTYTSWMTGNDLDNRILGNDARNFIRGEAGRDIITGGGGADDLRGGAGGDMFVYATASDGGDTIHDFKPGEDLIDLRPLFTGGDAAADQVQLAQVGASTQIRFDADGGSTAQGVLLATLIGVGVNDLNAGNGLVV</sequence>
<dbReference type="SUPFAM" id="SSF51120">
    <property type="entry name" value="beta-Roll"/>
    <property type="match status" value="2"/>
</dbReference>
<dbReference type="EMBL" id="BJYZ01000034">
    <property type="protein sequence ID" value="GEO41967.1"/>
    <property type="molecule type" value="Genomic_DNA"/>
</dbReference>
<dbReference type="InterPro" id="IPR013858">
    <property type="entry name" value="Peptidase_M10B_C"/>
</dbReference>
<dbReference type="Gene3D" id="2.150.10.10">
    <property type="entry name" value="Serralysin-like metalloprotease, C-terminal"/>
    <property type="match status" value="2"/>
</dbReference>